<dbReference type="EMBL" id="WUAV01000002">
    <property type="protein sequence ID" value="KAF1766672.1"/>
    <property type="molecule type" value="Genomic_DNA"/>
</dbReference>
<evidence type="ECO:0000313" key="1">
    <source>
        <dbReference type="EMBL" id="KAF1766672.1"/>
    </source>
</evidence>
<dbReference type="Proteomes" id="UP000483820">
    <property type="component" value="Chromosome II"/>
</dbReference>
<dbReference type="CTD" id="78774215"/>
<dbReference type="GeneID" id="78774215"/>
<accession>A0A6A5HLB6</accession>
<name>A0A6A5HLB6_CAERE</name>
<evidence type="ECO:0000313" key="2">
    <source>
        <dbReference type="Proteomes" id="UP000483820"/>
    </source>
</evidence>
<reference evidence="1 2" key="1">
    <citation type="submission" date="2019-12" db="EMBL/GenBank/DDBJ databases">
        <title>Chromosome-level assembly of the Caenorhabditis remanei genome.</title>
        <authorList>
            <person name="Teterina A.A."/>
            <person name="Willis J.H."/>
            <person name="Phillips P.C."/>
        </authorList>
    </citation>
    <scope>NUCLEOTIDE SEQUENCE [LARGE SCALE GENOMIC DNA]</scope>
    <source>
        <strain evidence="1 2">PX506</strain>
        <tissue evidence="1">Whole organism</tissue>
    </source>
</reference>
<proteinExistence type="predicted"/>
<dbReference type="AlphaFoldDB" id="A0A6A5HLB6"/>
<dbReference type="KEGG" id="crq:GCK72_006630"/>
<dbReference type="RefSeq" id="XP_053589907.1">
    <property type="nucleotide sequence ID" value="XM_053725713.1"/>
</dbReference>
<gene>
    <name evidence="1" type="ORF">GCK72_006630</name>
</gene>
<comment type="caution">
    <text evidence="1">The sequence shown here is derived from an EMBL/GenBank/DDBJ whole genome shotgun (WGS) entry which is preliminary data.</text>
</comment>
<sequence>MYENLYTLQFSLESCLDILLHVLWLGGWRVSLDDVSVSADEELGEVPLDSIDQESSFLLLQELVQWVRIVSVDIDLLEKSWLKLELVSDESCDVDLARWFLASELVAWEGEDLESVLLVTEIEQ</sequence>
<protein>
    <submittedName>
        <fullName evidence="1">Uncharacterized protein</fullName>
    </submittedName>
</protein>
<organism evidence="1 2">
    <name type="scientific">Caenorhabditis remanei</name>
    <name type="common">Caenorhabditis vulgaris</name>
    <dbReference type="NCBI Taxonomy" id="31234"/>
    <lineage>
        <taxon>Eukaryota</taxon>
        <taxon>Metazoa</taxon>
        <taxon>Ecdysozoa</taxon>
        <taxon>Nematoda</taxon>
        <taxon>Chromadorea</taxon>
        <taxon>Rhabditida</taxon>
        <taxon>Rhabditina</taxon>
        <taxon>Rhabditomorpha</taxon>
        <taxon>Rhabditoidea</taxon>
        <taxon>Rhabditidae</taxon>
        <taxon>Peloderinae</taxon>
        <taxon>Caenorhabditis</taxon>
    </lineage>
</organism>